<dbReference type="PRINTS" id="PR00038">
    <property type="entry name" value="HTHLUXR"/>
</dbReference>
<dbReference type="InterPro" id="IPR036388">
    <property type="entry name" value="WH-like_DNA-bd_sf"/>
</dbReference>
<dbReference type="Pfam" id="PF00196">
    <property type="entry name" value="GerE"/>
    <property type="match status" value="1"/>
</dbReference>
<evidence type="ECO:0000256" key="2">
    <source>
        <dbReference type="ARBA" id="ARBA00022840"/>
    </source>
</evidence>
<evidence type="ECO:0000256" key="1">
    <source>
        <dbReference type="ARBA" id="ARBA00022741"/>
    </source>
</evidence>
<evidence type="ECO:0000313" key="4">
    <source>
        <dbReference type="EMBL" id="VAW31831.1"/>
    </source>
</evidence>
<dbReference type="CDD" id="cd06170">
    <property type="entry name" value="LuxR_C_like"/>
    <property type="match status" value="1"/>
</dbReference>
<sequence length="861" mass="94726">MELLERESSLGELNEALKEAASGNGRIALISGEAGIGKTTLLEQFIQPQPQRALWGVCDALFTPRPLGPLHDIARQAKGELATLLQGEITRSAIFSACLDELQAPTILVFEDIHWADEATLDLLKFLGRRMARTRSLLIVTYRDDALGGQHPLRLLLGDLARSDAVHRLVLEPLSITAVYQLVGEQDIDAESLHQQTSGNPFFVTEVLAEGGSGIPDTVRDAVLARAARLSLSGRAVLNATAVIGQRIELWLLQEVVQAEVTAVDESLTLGILLAQNDTFAFRHELARQIILDEIPPHQHVFLHQAVLDALKASPIAQKDAARLAHHAEAANDEDAILTYAPVAAKEAAALNMYRTAASLYALALPFADGLPLNEQIDLNEKYAVAAQSDGDPKRAASLAAYRRAAKLARAANIPLREGLNLAREAGILSWIGEYAESDCIMDSALAILEPLAPNRGLVDAYRTLAMRYLSDGVVETAVSYAEKGYQMALSMEQERVITTAYQVMGLCWLPLDHQEGCEHLEKCLIMALDINQVWTVVPVYINLTLTYIDVYQLEKAARLLHDGLLYAAENDVDVLTIMLQPWQAMHHLFQGRWKEGVATVNALLQQTNLRHVTSNPALAAKGRLLARMGDTENAQAVLDESIEQTLKFGNQQRMGLYYCARAEAAWLANDVEGVLTSTDAFFETAVQNRQCGFAAELAYWRWRVGESVETFDWMHQPFVLEINGNWQAAAAAWGELGCPYEQARALAEGDKDAQKAALITFEQLGARPMAERVRQKLRDAGVQIIPRGPRTTTKENPFSLTNRQLEILTLLSENLTNAQIAARLHISPKTVDHHVSAVLAKLQVSSRTEAAEIGRQYLSN</sequence>
<dbReference type="GO" id="GO:0003677">
    <property type="term" value="F:DNA binding"/>
    <property type="evidence" value="ECO:0007669"/>
    <property type="project" value="InterPro"/>
</dbReference>
<dbReference type="GO" id="GO:0006355">
    <property type="term" value="P:regulation of DNA-templated transcription"/>
    <property type="evidence" value="ECO:0007669"/>
    <property type="project" value="InterPro"/>
</dbReference>
<dbReference type="Gene3D" id="3.40.50.300">
    <property type="entry name" value="P-loop containing nucleotide triphosphate hydrolases"/>
    <property type="match status" value="1"/>
</dbReference>
<name>A0A3B0UL19_9ZZZZ</name>
<dbReference type="SUPFAM" id="SSF48452">
    <property type="entry name" value="TPR-like"/>
    <property type="match status" value="1"/>
</dbReference>
<dbReference type="InterPro" id="IPR016032">
    <property type="entry name" value="Sig_transdc_resp-reg_C-effctor"/>
</dbReference>
<dbReference type="InterPro" id="IPR027417">
    <property type="entry name" value="P-loop_NTPase"/>
</dbReference>
<gene>
    <name evidence="4" type="ORF">MNBD_CHLOROFLEXI01-2117</name>
</gene>
<dbReference type="GO" id="GO:0005737">
    <property type="term" value="C:cytoplasm"/>
    <property type="evidence" value="ECO:0007669"/>
    <property type="project" value="TreeGrafter"/>
</dbReference>
<protein>
    <submittedName>
        <fullName evidence="4">Transcriptional regulatory</fullName>
    </submittedName>
</protein>
<dbReference type="InterPro" id="IPR041664">
    <property type="entry name" value="AAA_16"/>
</dbReference>
<dbReference type="SMART" id="SM00421">
    <property type="entry name" value="HTH_LUXR"/>
    <property type="match status" value="1"/>
</dbReference>
<dbReference type="SUPFAM" id="SSF52540">
    <property type="entry name" value="P-loop containing nucleoside triphosphate hydrolases"/>
    <property type="match status" value="1"/>
</dbReference>
<keyword evidence="1" id="KW-0547">Nucleotide-binding</keyword>
<organism evidence="4">
    <name type="scientific">hydrothermal vent metagenome</name>
    <dbReference type="NCBI Taxonomy" id="652676"/>
    <lineage>
        <taxon>unclassified sequences</taxon>
        <taxon>metagenomes</taxon>
        <taxon>ecological metagenomes</taxon>
    </lineage>
</organism>
<dbReference type="InterPro" id="IPR000792">
    <property type="entry name" value="Tscrpt_reg_LuxR_C"/>
</dbReference>
<dbReference type="Gene3D" id="1.10.10.10">
    <property type="entry name" value="Winged helix-like DNA-binding domain superfamily/Winged helix DNA-binding domain"/>
    <property type="match status" value="1"/>
</dbReference>
<keyword evidence="2" id="KW-0067">ATP-binding</keyword>
<dbReference type="PANTHER" id="PTHR16305:SF28">
    <property type="entry name" value="GUANYLATE CYCLASE DOMAIN-CONTAINING PROTEIN"/>
    <property type="match status" value="1"/>
</dbReference>
<dbReference type="Gene3D" id="1.25.40.10">
    <property type="entry name" value="Tetratricopeptide repeat domain"/>
    <property type="match status" value="1"/>
</dbReference>
<dbReference type="GO" id="GO:0004016">
    <property type="term" value="F:adenylate cyclase activity"/>
    <property type="evidence" value="ECO:0007669"/>
    <property type="project" value="TreeGrafter"/>
</dbReference>
<dbReference type="PROSITE" id="PS50043">
    <property type="entry name" value="HTH_LUXR_2"/>
    <property type="match status" value="1"/>
</dbReference>
<dbReference type="InterPro" id="IPR011990">
    <property type="entry name" value="TPR-like_helical_dom_sf"/>
</dbReference>
<evidence type="ECO:0000259" key="3">
    <source>
        <dbReference type="PROSITE" id="PS50043"/>
    </source>
</evidence>
<dbReference type="PANTHER" id="PTHR16305">
    <property type="entry name" value="TESTICULAR SOLUBLE ADENYLYL CYCLASE"/>
    <property type="match status" value="1"/>
</dbReference>
<dbReference type="SUPFAM" id="SSF46894">
    <property type="entry name" value="C-terminal effector domain of the bipartite response regulators"/>
    <property type="match status" value="1"/>
</dbReference>
<dbReference type="GO" id="GO:0005524">
    <property type="term" value="F:ATP binding"/>
    <property type="evidence" value="ECO:0007669"/>
    <property type="project" value="UniProtKB-KW"/>
</dbReference>
<dbReference type="EMBL" id="UOEU01000292">
    <property type="protein sequence ID" value="VAW31831.1"/>
    <property type="molecule type" value="Genomic_DNA"/>
</dbReference>
<reference evidence="4" key="1">
    <citation type="submission" date="2018-06" db="EMBL/GenBank/DDBJ databases">
        <authorList>
            <person name="Zhirakovskaya E."/>
        </authorList>
    </citation>
    <scope>NUCLEOTIDE SEQUENCE</scope>
</reference>
<proteinExistence type="predicted"/>
<dbReference type="Pfam" id="PF13191">
    <property type="entry name" value="AAA_16"/>
    <property type="match status" value="1"/>
</dbReference>
<dbReference type="AlphaFoldDB" id="A0A3B0UL19"/>
<feature type="domain" description="HTH luxR-type" evidence="3">
    <location>
        <begin position="794"/>
        <end position="859"/>
    </location>
</feature>
<accession>A0A3B0UL19</accession>